<reference evidence="1" key="1">
    <citation type="submission" date="2014-07" db="EMBL/GenBank/DDBJ databases">
        <authorList>
            <person name="Martin A.A"/>
            <person name="De Silva N."/>
        </authorList>
    </citation>
    <scope>NUCLEOTIDE SEQUENCE</scope>
</reference>
<organism evidence="1 2">
    <name type="scientific">Strongyloides venezuelensis</name>
    <name type="common">Threadworm</name>
    <dbReference type="NCBI Taxonomy" id="75913"/>
    <lineage>
        <taxon>Eukaryota</taxon>
        <taxon>Metazoa</taxon>
        <taxon>Ecdysozoa</taxon>
        <taxon>Nematoda</taxon>
        <taxon>Chromadorea</taxon>
        <taxon>Rhabditida</taxon>
        <taxon>Tylenchina</taxon>
        <taxon>Panagrolaimomorpha</taxon>
        <taxon>Strongyloidoidea</taxon>
        <taxon>Strongyloididae</taxon>
        <taxon>Strongyloides</taxon>
    </lineage>
</organism>
<evidence type="ECO:0000313" key="1">
    <source>
        <dbReference type="Proteomes" id="UP000035680"/>
    </source>
</evidence>
<accession>A0A0K0FZC5</accession>
<evidence type="ECO:0000313" key="2">
    <source>
        <dbReference type="WBParaSite" id="SVE_1780200.1"/>
    </source>
</evidence>
<proteinExistence type="predicted"/>
<dbReference type="AlphaFoldDB" id="A0A0K0FZC5"/>
<sequence>MNLIPGCPCSHSHLINLLIKGKGYVAIDENRKRTLKLQLNPLFQGEVLEPSNVNSSILIEIDENGNISVENLEIVHEIDLNVEINAKVEQLLSKLVILMLKIVLKKRSSLKNK</sequence>
<reference evidence="2" key="2">
    <citation type="submission" date="2015-08" db="UniProtKB">
        <authorList>
            <consortium name="WormBaseParasite"/>
        </authorList>
    </citation>
    <scope>IDENTIFICATION</scope>
</reference>
<name>A0A0K0FZC5_STRVS</name>
<keyword evidence="1" id="KW-1185">Reference proteome</keyword>
<protein>
    <submittedName>
        <fullName evidence="2">Uncharacterized protein</fullName>
    </submittedName>
</protein>
<dbReference type="WBParaSite" id="SVE_1780200.1">
    <property type="protein sequence ID" value="SVE_1780200.1"/>
    <property type="gene ID" value="SVE_1780200"/>
</dbReference>
<dbReference type="Proteomes" id="UP000035680">
    <property type="component" value="Unassembled WGS sequence"/>
</dbReference>